<organism evidence="3 4">
    <name type="scientific">Choanephora cucurbitarum</name>
    <dbReference type="NCBI Taxonomy" id="101091"/>
    <lineage>
        <taxon>Eukaryota</taxon>
        <taxon>Fungi</taxon>
        <taxon>Fungi incertae sedis</taxon>
        <taxon>Mucoromycota</taxon>
        <taxon>Mucoromycotina</taxon>
        <taxon>Mucoromycetes</taxon>
        <taxon>Mucorales</taxon>
        <taxon>Mucorineae</taxon>
        <taxon>Choanephoraceae</taxon>
        <taxon>Choanephoroideae</taxon>
        <taxon>Choanephora</taxon>
    </lineage>
</organism>
<dbReference type="InterPro" id="IPR013087">
    <property type="entry name" value="Znf_C2H2_type"/>
</dbReference>
<feature type="domain" description="C2H2-type" evidence="2">
    <location>
        <begin position="43"/>
        <end position="64"/>
    </location>
</feature>
<gene>
    <name evidence="3" type="ORF">A0J61_10021</name>
</gene>
<evidence type="ECO:0000259" key="2">
    <source>
        <dbReference type="PROSITE" id="PS00028"/>
    </source>
</evidence>
<dbReference type="Gene3D" id="3.30.160.60">
    <property type="entry name" value="Classic Zinc Finger"/>
    <property type="match status" value="1"/>
</dbReference>
<dbReference type="Proteomes" id="UP000093000">
    <property type="component" value="Unassembled WGS sequence"/>
</dbReference>
<keyword evidence="4" id="KW-1185">Reference proteome</keyword>
<dbReference type="EMBL" id="LUGH01001003">
    <property type="protein sequence ID" value="OBZ81931.1"/>
    <property type="molecule type" value="Genomic_DNA"/>
</dbReference>
<evidence type="ECO:0000313" key="3">
    <source>
        <dbReference type="EMBL" id="OBZ81931.1"/>
    </source>
</evidence>
<sequence>MTQSKLSIFIPLYYNDSQLHARKKDEEVDEVVYQQVMKTSPQCYICSFQFQLTKSLERHIQQIHTIDLSSLGDECALCSSVYPTTRTILRHLRNDHRLDRNNTLKQYAHHRFHRLNRQNMPQTKPKRPKKRELRQSDSVLVDLEEDLIEQFLQESQTATRKKIEVVPSQHPPVVSSASKAYYCSHCQMRQMNATSYQLHLRQYHPEDVVKSKDEVHKKRYYCAQCDISKPSHTGYMKHLYLIHRAYHP</sequence>
<reference evidence="3 4" key="1">
    <citation type="submission" date="2016-03" db="EMBL/GenBank/DDBJ databases">
        <title>Choanephora cucurbitarum.</title>
        <authorList>
            <person name="Min B."/>
            <person name="Park H."/>
            <person name="Park J.-H."/>
            <person name="Shin H.-D."/>
            <person name="Choi I.-G."/>
        </authorList>
    </citation>
    <scope>NUCLEOTIDE SEQUENCE [LARGE SCALE GENOMIC DNA]</scope>
    <source>
        <strain evidence="3 4">KUS-F28377</strain>
    </source>
</reference>
<accession>A0A1C7MYS4</accession>
<dbReference type="OrthoDB" id="654211at2759"/>
<evidence type="ECO:0000313" key="4">
    <source>
        <dbReference type="Proteomes" id="UP000093000"/>
    </source>
</evidence>
<name>A0A1C7MYS4_9FUNG</name>
<feature type="domain" description="C2H2-type" evidence="2">
    <location>
        <begin position="75"/>
        <end position="96"/>
    </location>
</feature>
<protein>
    <recommendedName>
        <fullName evidence="2">C2H2-type domain-containing protein</fullName>
    </recommendedName>
</protein>
<dbReference type="AlphaFoldDB" id="A0A1C7MYS4"/>
<evidence type="ECO:0000256" key="1">
    <source>
        <dbReference type="SAM" id="MobiDB-lite"/>
    </source>
</evidence>
<proteinExistence type="predicted"/>
<comment type="caution">
    <text evidence="3">The sequence shown here is derived from an EMBL/GenBank/DDBJ whole genome shotgun (WGS) entry which is preliminary data.</text>
</comment>
<dbReference type="SMART" id="SM00355">
    <property type="entry name" value="ZnF_C2H2"/>
    <property type="match status" value="4"/>
</dbReference>
<feature type="region of interest" description="Disordered" evidence="1">
    <location>
        <begin position="116"/>
        <end position="135"/>
    </location>
</feature>
<dbReference type="InParanoid" id="A0A1C7MYS4"/>
<dbReference type="PROSITE" id="PS00028">
    <property type="entry name" value="ZINC_FINGER_C2H2_1"/>
    <property type="match status" value="2"/>
</dbReference>